<dbReference type="EMBL" id="KN847521">
    <property type="protein sequence ID" value="KIV95103.1"/>
    <property type="molecule type" value="Genomic_DNA"/>
</dbReference>
<organism evidence="1 2">
    <name type="scientific">Exophiala mesophila</name>
    <name type="common">Black yeast-like fungus</name>
    <dbReference type="NCBI Taxonomy" id="212818"/>
    <lineage>
        <taxon>Eukaryota</taxon>
        <taxon>Fungi</taxon>
        <taxon>Dikarya</taxon>
        <taxon>Ascomycota</taxon>
        <taxon>Pezizomycotina</taxon>
        <taxon>Eurotiomycetes</taxon>
        <taxon>Chaetothyriomycetidae</taxon>
        <taxon>Chaetothyriales</taxon>
        <taxon>Herpotrichiellaceae</taxon>
        <taxon>Exophiala</taxon>
    </lineage>
</organism>
<dbReference type="Proteomes" id="UP000054302">
    <property type="component" value="Unassembled WGS sequence"/>
</dbReference>
<name>A0A0D2A819_EXOME</name>
<sequence>MKTVEFPRMDISDAKECIVRDYWYSNFDSLNDLANGISSQDNEGEVGVHELSSDFIQTRREEWRNYADRLPAPFVTQPESLAEAPSTGKPVLG</sequence>
<proteinExistence type="predicted"/>
<dbReference type="HOGENOM" id="CLU_2399691_0_0_1"/>
<dbReference type="VEuPathDB" id="FungiDB:PV10_02794"/>
<protein>
    <submittedName>
        <fullName evidence="1">Uncharacterized protein</fullName>
    </submittedName>
</protein>
<evidence type="ECO:0000313" key="1">
    <source>
        <dbReference type="EMBL" id="KIV95103.1"/>
    </source>
</evidence>
<dbReference type="GeneID" id="27320639"/>
<accession>A0A0D2A819</accession>
<dbReference type="AlphaFoldDB" id="A0A0D2A819"/>
<gene>
    <name evidence="1" type="ORF">PV10_02794</name>
</gene>
<dbReference type="STRING" id="212818.A0A0D2A819"/>
<evidence type="ECO:0000313" key="2">
    <source>
        <dbReference type="Proteomes" id="UP000054302"/>
    </source>
</evidence>
<reference evidence="1 2" key="1">
    <citation type="submission" date="2015-01" db="EMBL/GenBank/DDBJ databases">
        <title>The Genome Sequence of Exophiala mesophila CBS40295.</title>
        <authorList>
            <consortium name="The Broad Institute Genomics Platform"/>
            <person name="Cuomo C."/>
            <person name="de Hoog S."/>
            <person name="Gorbushina A."/>
            <person name="Stielow B."/>
            <person name="Teixiera M."/>
            <person name="Abouelleil A."/>
            <person name="Chapman S.B."/>
            <person name="Priest M."/>
            <person name="Young S.K."/>
            <person name="Wortman J."/>
            <person name="Nusbaum C."/>
            <person name="Birren B."/>
        </authorList>
    </citation>
    <scope>NUCLEOTIDE SEQUENCE [LARGE SCALE GENOMIC DNA]</scope>
    <source>
        <strain evidence="1 2">CBS 40295</strain>
    </source>
</reference>
<dbReference type="RefSeq" id="XP_016226677.1">
    <property type="nucleotide sequence ID" value="XM_016367159.1"/>
</dbReference>
<keyword evidence="2" id="KW-1185">Reference proteome</keyword>